<dbReference type="Gene3D" id="2.170.270.10">
    <property type="entry name" value="SET domain"/>
    <property type="match status" value="1"/>
</dbReference>
<comment type="caution">
    <text evidence="2">The sequence shown here is derived from an EMBL/GenBank/DDBJ whole genome shotgun (WGS) entry which is preliminary data.</text>
</comment>
<dbReference type="InterPro" id="IPR001214">
    <property type="entry name" value="SET_dom"/>
</dbReference>
<evidence type="ECO:0000259" key="1">
    <source>
        <dbReference type="PROSITE" id="PS50280"/>
    </source>
</evidence>
<dbReference type="Pfam" id="PF00856">
    <property type="entry name" value="SET"/>
    <property type="match status" value="1"/>
</dbReference>
<evidence type="ECO:0000313" key="3">
    <source>
        <dbReference type="Proteomes" id="UP001221757"/>
    </source>
</evidence>
<dbReference type="EMBL" id="JARKIE010000166">
    <property type="protein sequence ID" value="KAJ7672720.1"/>
    <property type="molecule type" value="Genomic_DNA"/>
</dbReference>
<dbReference type="InterPro" id="IPR050869">
    <property type="entry name" value="H3K4_H4K5_MeTrfase"/>
</dbReference>
<dbReference type="CDD" id="cd20071">
    <property type="entry name" value="SET_SMYD"/>
    <property type="match status" value="1"/>
</dbReference>
<dbReference type="InterPro" id="IPR011990">
    <property type="entry name" value="TPR-like_helical_dom_sf"/>
</dbReference>
<organism evidence="2 3">
    <name type="scientific">Mycena rosella</name>
    <name type="common">Pink bonnet</name>
    <name type="synonym">Agaricus rosellus</name>
    <dbReference type="NCBI Taxonomy" id="1033263"/>
    <lineage>
        <taxon>Eukaryota</taxon>
        <taxon>Fungi</taxon>
        <taxon>Dikarya</taxon>
        <taxon>Basidiomycota</taxon>
        <taxon>Agaricomycotina</taxon>
        <taxon>Agaricomycetes</taxon>
        <taxon>Agaricomycetidae</taxon>
        <taxon>Agaricales</taxon>
        <taxon>Marasmiineae</taxon>
        <taxon>Mycenaceae</taxon>
        <taxon>Mycena</taxon>
    </lineage>
</organism>
<dbReference type="SUPFAM" id="SSF82199">
    <property type="entry name" value="SET domain"/>
    <property type="match status" value="1"/>
</dbReference>
<dbReference type="GO" id="GO:0005634">
    <property type="term" value="C:nucleus"/>
    <property type="evidence" value="ECO:0007669"/>
    <property type="project" value="TreeGrafter"/>
</dbReference>
<proteinExistence type="predicted"/>
<dbReference type="Proteomes" id="UP001221757">
    <property type="component" value="Unassembled WGS sequence"/>
</dbReference>
<dbReference type="AlphaFoldDB" id="A0AAD7D080"/>
<dbReference type="PROSITE" id="PS50280">
    <property type="entry name" value="SET"/>
    <property type="match status" value="1"/>
</dbReference>
<reference evidence="2" key="1">
    <citation type="submission" date="2023-03" db="EMBL/GenBank/DDBJ databases">
        <title>Massive genome expansion in bonnet fungi (Mycena s.s.) driven by repeated elements and novel gene families across ecological guilds.</title>
        <authorList>
            <consortium name="Lawrence Berkeley National Laboratory"/>
            <person name="Harder C.B."/>
            <person name="Miyauchi S."/>
            <person name="Viragh M."/>
            <person name="Kuo A."/>
            <person name="Thoen E."/>
            <person name="Andreopoulos B."/>
            <person name="Lu D."/>
            <person name="Skrede I."/>
            <person name="Drula E."/>
            <person name="Henrissat B."/>
            <person name="Morin E."/>
            <person name="Kohler A."/>
            <person name="Barry K."/>
            <person name="LaButti K."/>
            <person name="Morin E."/>
            <person name="Salamov A."/>
            <person name="Lipzen A."/>
            <person name="Mereny Z."/>
            <person name="Hegedus B."/>
            <person name="Baldrian P."/>
            <person name="Stursova M."/>
            <person name="Weitz H."/>
            <person name="Taylor A."/>
            <person name="Grigoriev I.V."/>
            <person name="Nagy L.G."/>
            <person name="Martin F."/>
            <person name="Kauserud H."/>
        </authorList>
    </citation>
    <scope>NUCLEOTIDE SEQUENCE</scope>
    <source>
        <strain evidence="2">CBHHK067</strain>
    </source>
</reference>
<dbReference type="InterPro" id="IPR046341">
    <property type="entry name" value="SET_dom_sf"/>
</dbReference>
<protein>
    <recommendedName>
        <fullName evidence="1">SET domain-containing protein</fullName>
    </recommendedName>
</protein>
<keyword evidence="3" id="KW-1185">Reference proteome</keyword>
<feature type="domain" description="SET" evidence="1">
    <location>
        <begin position="1"/>
        <end position="227"/>
    </location>
</feature>
<accession>A0AAD7D080</accession>
<name>A0AAD7D080_MYCRO</name>
<dbReference type="PANTHER" id="PTHR12197">
    <property type="entry name" value="HISTONE-LYSINE N-METHYLTRANSFERASE SMYD"/>
    <property type="match status" value="1"/>
</dbReference>
<dbReference type="PANTHER" id="PTHR12197:SF251">
    <property type="entry name" value="EG:BACR7C10.4 PROTEIN"/>
    <property type="match status" value="1"/>
</dbReference>
<dbReference type="Gene3D" id="1.25.40.10">
    <property type="entry name" value="Tetratricopeptide repeat domain"/>
    <property type="match status" value="1"/>
</dbReference>
<sequence>MSSRISEELVKLEPHASGRSQAVATKKLSAGSLIVSCEALSTILLPAEKGERCDACNRKSAQLQKFCQALQWQSHHKKICKRFNKYTSSLGFQALSPHEKLDALLLSHFVAQLDSVAADGDILSSVTSLLPGPVDSDPPPIAVSSSRIAGSLIKDIYSRFGNNNFVIHSHLTTFGHGIFPLASRLFNHSCLPNAAGKYVLSPSDPPKMQVVALRDISEGEEICLPYLDPALLQSRQQIFHLSYGFECRCPSCLFLERAGPIPNPPDHSAQRDELGLKLTQFMETTPYNGFTLSASSAPFPTELLPIFHESFITYVAETFRNASHDGSYTAALNSGQTLLAIYRLVYPPNYPQIGMHLLELAKTYWNKIVSEDMDSSTADRVKRESLAYLNEATAVLQILGPEGDSDDGPLVEIDTLETLLRSLEKVDI</sequence>
<gene>
    <name evidence="2" type="ORF">B0H17DRAFT_1183338</name>
</gene>
<evidence type="ECO:0000313" key="2">
    <source>
        <dbReference type="EMBL" id="KAJ7672720.1"/>
    </source>
</evidence>